<keyword evidence="2" id="KW-0479">Metal-binding</keyword>
<accession>A0A2M6NRA5</accession>
<dbReference type="Gene3D" id="3.40.140.10">
    <property type="entry name" value="Cytidine Deaminase, domain 2"/>
    <property type="match status" value="1"/>
</dbReference>
<dbReference type="InterPro" id="IPR020891">
    <property type="entry name" value="UPF0758_CS"/>
</dbReference>
<dbReference type="PROSITE" id="PS01302">
    <property type="entry name" value="UPF0758"/>
    <property type="match status" value="1"/>
</dbReference>
<dbReference type="EMBL" id="PFCJ01000030">
    <property type="protein sequence ID" value="PIR71940.1"/>
    <property type="molecule type" value="Genomic_DNA"/>
</dbReference>
<dbReference type="Proteomes" id="UP000228756">
    <property type="component" value="Unassembled WGS sequence"/>
</dbReference>
<keyword evidence="3" id="KW-0378">Hydrolase</keyword>
<dbReference type="NCBIfam" id="NF000642">
    <property type="entry name" value="PRK00024.1"/>
    <property type="match status" value="1"/>
</dbReference>
<dbReference type="InterPro" id="IPR001405">
    <property type="entry name" value="UPF0758"/>
</dbReference>
<evidence type="ECO:0000313" key="8">
    <source>
        <dbReference type="Proteomes" id="UP000228756"/>
    </source>
</evidence>
<dbReference type="AlphaFoldDB" id="A0A2M6NRA5"/>
<keyword evidence="5" id="KW-0482">Metalloprotease</keyword>
<evidence type="ECO:0000313" key="7">
    <source>
        <dbReference type="EMBL" id="PIR71940.1"/>
    </source>
</evidence>
<dbReference type="GO" id="GO:0006508">
    <property type="term" value="P:proteolysis"/>
    <property type="evidence" value="ECO:0007669"/>
    <property type="project" value="UniProtKB-KW"/>
</dbReference>
<gene>
    <name evidence="7" type="ORF">COU42_03025</name>
</gene>
<evidence type="ECO:0000256" key="3">
    <source>
        <dbReference type="ARBA" id="ARBA00022801"/>
    </source>
</evidence>
<dbReference type="PANTHER" id="PTHR30471:SF3">
    <property type="entry name" value="UPF0758 PROTEIN YEES-RELATED"/>
    <property type="match status" value="1"/>
</dbReference>
<evidence type="ECO:0000259" key="6">
    <source>
        <dbReference type="PROSITE" id="PS50249"/>
    </source>
</evidence>
<keyword evidence="1" id="KW-0645">Protease</keyword>
<feature type="non-terminal residue" evidence="7">
    <location>
        <position position="1"/>
    </location>
</feature>
<feature type="domain" description="MPN" evidence="6">
    <location>
        <begin position="48"/>
        <end position="176"/>
    </location>
</feature>
<protein>
    <recommendedName>
        <fullName evidence="6">MPN domain-containing protein</fullName>
    </recommendedName>
</protein>
<dbReference type="PANTHER" id="PTHR30471">
    <property type="entry name" value="DNA REPAIR PROTEIN RADC"/>
    <property type="match status" value="1"/>
</dbReference>
<dbReference type="GO" id="GO:0046872">
    <property type="term" value="F:metal ion binding"/>
    <property type="evidence" value="ECO:0007669"/>
    <property type="project" value="UniProtKB-KW"/>
</dbReference>
<dbReference type="GO" id="GO:0008237">
    <property type="term" value="F:metallopeptidase activity"/>
    <property type="evidence" value="ECO:0007669"/>
    <property type="project" value="UniProtKB-KW"/>
</dbReference>
<dbReference type="InterPro" id="IPR037518">
    <property type="entry name" value="MPN"/>
</dbReference>
<dbReference type="PROSITE" id="PS50249">
    <property type="entry name" value="MPN"/>
    <property type="match status" value="1"/>
</dbReference>
<dbReference type="Pfam" id="PF04002">
    <property type="entry name" value="RadC"/>
    <property type="match status" value="1"/>
</dbReference>
<dbReference type="InterPro" id="IPR025657">
    <property type="entry name" value="RadC_JAB"/>
</dbReference>
<reference evidence="8" key="1">
    <citation type="submission" date="2017-09" db="EMBL/GenBank/DDBJ databases">
        <title>Depth-based differentiation of microbial function through sediment-hosted aquifers and enrichment of novel symbionts in the deep terrestrial subsurface.</title>
        <authorList>
            <person name="Probst A.J."/>
            <person name="Ladd B."/>
            <person name="Jarett J.K."/>
            <person name="Geller-Mcgrath D.E."/>
            <person name="Sieber C.M.K."/>
            <person name="Emerson J.B."/>
            <person name="Anantharaman K."/>
            <person name="Thomas B.C."/>
            <person name="Malmstrom R."/>
            <person name="Stieglmeier M."/>
            <person name="Klingl A."/>
            <person name="Woyke T."/>
            <person name="Ryan C.M."/>
            <person name="Banfield J.F."/>
        </authorList>
    </citation>
    <scope>NUCLEOTIDE SEQUENCE [LARGE SCALE GENOMIC DNA]</scope>
</reference>
<keyword evidence="4" id="KW-0862">Zinc</keyword>
<evidence type="ECO:0000256" key="4">
    <source>
        <dbReference type="ARBA" id="ARBA00022833"/>
    </source>
</evidence>
<dbReference type="CDD" id="cd08071">
    <property type="entry name" value="MPN_DUF2466"/>
    <property type="match status" value="1"/>
</dbReference>
<evidence type="ECO:0000256" key="5">
    <source>
        <dbReference type="ARBA" id="ARBA00023049"/>
    </source>
</evidence>
<organism evidence="7 8">
    <name type="scientific">Candidatus Nealsonbacteria bacterium CG10_big_fil_rev_8_21_14_0_10_36_24</name>
    <dbReference type="NCBI Taxonomy" id="1974710"/>
    <lineage>
        <taxon>Bacteria</taxon>
        <taxon>Candidatus Nealsoniibacteriota</taxon>
    </lineage>
</organism>
<evidence type="ECO:0000256" key="2">
    <source>
        <dbReference type="ARBA" id="ARBA00022723"/>
    </source>
</evidence>
<evidence type="ECO:0000256" key="1">
    <source>
        <dbReference type="ARBA" id="ARBA00022670"/>
    </source>
</evidence>
<dbReference type="SUPFAM" id="SSF102712">
    <property type="entry name" value="JAB1/MPN domain"/>
    <property type="match status" value="1"/>
</dbReference>
<name>A0A2M6NRA5_9BACT</name>
<dbReference type="NCBIfam" id="TIGR00608">
    <property type="entry name" value="radc"/>
    <property type="match status" value="1"/>
</dbReference>
<sequence length="176" mass="19949">AKQILRKYSKKRLFKMKYEDLSKIKGIGPAKACIILASQELVKRALKIQDSGLPIVQSINDVILQVGYIREKTREHFVAIYLNARNELLFRKHIFIGTLNASLVHPREIFSEALRHNAASVILVHNHPSGDAEPSEDDLAITKRILEAGKIMGIDVLDHVIITKTKVFSFKEKKLI</sequence>
<proteinExistence type="predicted"/>
<comment type="caution">
    <text evidence="7">The sequence shown here is derived from an EMBL/GenBank/DDBJ whole genome shotgun (WGS) entry which is preliminary data.</text>
</comment>